<dbReference type="InterPro" id="IPR002104">
    <property type="entry name" value="Integrase_catalytic"/>
</dbReference>
<dbReference type="InterPro" id="IPR023162">
    <property type="entry name" value="Apc36109-like_dom_sf"/>
</dbReference>
<evidence type="ECO:0000256" key="4">
    <source>
        <dbReference type="ARBA" id="ARBA00023125"/>
    </source>
</evidence>
<dbReference type="SUPFAM" id="SSF116922">
    <property type="entry name" value="YugE-like"/>
    <property type="match status" value="1"/>
</dbReference>
<dbReference type="PROSITE" id="PS51898">
    <property type="entry name" value="TYR_RECOMBINASE"/>
    <property type="match status" value="1"/>
</dbReference>
<dbReference type="InterPro" id="IPR010998">
    <property type="entry name" value="Integrase_recombinase_N"/>
</dbReference>
<dbReference type="EMBL" id="JACOPK010000013">
    <property type="protein sequence ID" value="MBC5696609.1"/>
    <property type="molecule type" value="Genomic_DNA"/>
</dbReference>
<gene>
    <name evidence="9" type="ORF">H8S02_11800</name>
</gene>
<dbReference type="Gene3D" id="1.10.340.20">
    <property type="entry name" value="Apc36109-like domain"/>
    <property type="match status" value="1"/>
</dbReference>
<reference evidence="9 10" key="1">
    <citation type="submission" date="2020-08" db="EMBL/GenBank/DDBJ databases">
        <title>Genome public.</title>
        <authorList>
            <person name="Liu C."/>
            <person name="Sun Q."/>
        </authorList>
    </citation>
    <scope>NUCLEOTIDE SEQUENCE [LARGE SCALE GENOMIC DNA]</scope>
    <source>
        <strain evidence="9 10">M2</strain>
    </source>
</reference>
<comment type="function">
    <text evidence="1">Site-specific tyrosine recombinase, which acts by catalyzing the cutting and rejoining of the recombining DNA molecules.</text>
</comment>
<dbReference type="InterPro" id="IPR050090">
    <property type="entry name" value="Tyrosine_recombinase_XerCD"/>
</dbReference>
<evidence type="ECO:0000256" key="5">
    <source>
        <dbReference type="ARBA" id="ARBA00023172"/>
    </source>
</evidence>
<dbReference type="InterPro" id="IPR028259">
    <property type="entry name" value="AP2-like_int_N"/>
</dbReference>
<dbReference type="CDD" id="cd01189">
    <property type="entry name" value="INT_ICEBs1_C_like"/>
    <property type="match status" value="1"/>
</dbReference>
<dbReference type="PROSITE" id="PS51900">
    <property type="entry name" value="CB"/>
    <property type="match status" value="1"/>
</dbReference>
<dbReference type="SUPFAM" id="SSF56349">
    <property type="entry name" value="DNA breaking-rejoining enzymes"/>
    <property type="match status" value="1"/>
</dbReference>
<keyword evidence="3" id="KW-0229">DNA integration</keyword>
<dbReference type="PANTHER" id="PTHR30349">
    <property type="entry name" value="PHAGE INTEGRASE-RELATED"/>
    <property type="match status" value="1"/>
</dbReference>
<protein>
    <submittedName>
        <fullName evidence="9">Site-specific integrase</fullName>
    </submittedName>
</protein>
<evidence type="ECO:0000256" key="6">
    <source>
        <dbReference type="PROSITE-ProRule" id="PRU01248"/>
    </source>
</evidence>
<keyword evidence="4 6" id="KW-0238">DNA-binding</keyword>
<organism evidence="9 10">
    <name type="scientific">Agathobaculum hominis</name>
    <dbReference type="NCBI Taxonomy" id="2763014"/>
    <lineage>
        <taxon>Bacteria</taxon>
        <taxon>Bacillati</taxon>
        <taxon>Bacillota</taxon>
        <taxon>Clostridia</taxon>
        <taxon>Eubacteriales</taxon>
        <taxon>Butyricicoccaceae</taxon>
        <taxon>Agathobaculum</taxon>
    </lineage>
</organism>
<evidence type="ECO:0000256" key="1">
    <source>
        <dbReference type="ARBA" id="ARBA00003283"/>
    </source>
</evidence>
<evidence type="ECO:0000313" key="9">
    <source>
        <dbReference type="EMBL" id="MBC5696609.1"/>
    </source>
</evidence>
<proteinExistence type="inferred from homology"/>
<dbReference type="Pfam" id="PF14657">
    <property type="entry name" value="Arm-DNA-bind_4"/>
    <property type="match status" value="1"/>
</dbReference>
<dbReference type="Gene3D" id="1.10.150.130">
    <property type="match status" value="1"/>
</dbReference>
<evidence type="ECO:0000259" key="7">
    <source>
        <dbReference type="PROSITE" id="PS51898"/>
    </source>
</evidence>
<evidence type="ECO:0000259" key="8">
    <source>
        <dbReference type="PROSITE" id="PS51900"/>
    </source>
</evidence>
<dbReference type="Pfam" id="PF00589">
    <property type="entry name" value="Phage_integrase"/>
    <property type="match status" value="1"/>
</dbReference>
<dbReference type="RefSeq" id="WP_186970677.1">
    <property type="nucleotide sequence ID" value="NZ_JACOPK010000013.1"/>
</dbReference>
<evidence type="ECO:0000256" key="3">
    <source>
        <dbReference type="ARBA" id="ARBA00022908"/>
    </source>
</evidence>
<feature type="domain" description="Core-binding (CB)" evidence="8">
    <location>
        <begin position="62"/>
        <end position="146"/>
    </location>
</feature>
<name>A0ABR7GQM6_9FIRM</name>
<evidence type="ECO:0000313" key="10">
    <source>
        <dbReference type="Proteomes" id="UP000641741"/>
    </source>
</evidence>
<accession>A0ABR7GQM6</accession>
<dbReference type="InterPro" id="IPR011010">
    <property type="entry name" value="DNA_brk_join_enz"/>
</dbReference>
<dbReference type="InterPro" id="IPR044068">
    <property type="entry name" value="CB"/>
</dbReference>
<dbReference type="InterPro" id="IPR013762">
    <property type="entry name" value="Integrase-like_cat_sf"/>
</dbReference>
<dbReference type="PANTHER" id="PTHR30349:SF41">
    <property type="entry name" value="INTEGRASE_RECOMBINASE PROTEIN MJ0367-RELATED"/>
    <property type="match status" value="1"/>
</dbReference>
<sequence>MAYGSITQRGDKYRVCFDYGIDREGNRVRKYRTFDTKRDATRAFNEHKVKMDKGTQIMPSEYTFAQWLDYWYKDIILPQIEETTAYGYRGMIENYLKPQLGEIRLQKLTARDIQQYYTWLMSEKELSPNTVIKHHNLLTNTLNAAERQEYITKNPMRAVSPPKKRQREAKFYTPEQLGILLDKAVGTRLELPVFICAYLGLRRGELCGLRWSDVDLEHQTITIENTRTQAGKKEIEKGTKTASSTRTLYLPDTLCDMLKAAREHQQACRAEYKNAYDDNDYVVVMEDGRPFRPNYLSELFGKFLADNDLPKIVLHELRHTFASLSNQAGIPAYNIGKALGHSTPATTQKIYTHLLDQTHTQAVEGVAAIADEARRKAGKEYLLQLAKALIDEIRVWNPMKFGDCNEYTEEIQSIGGRLEPHTDAAALGSILYETFRASFGTRSFRCTLEECESVAKRVFEKVQR</sequence>
<dbReference type="InterPro" id="IPR004107">
    <property type="entry name" value="Integrase_SAM-like_N"/>
</dbReference>
<keyword evidence="5" id="KW-0233">DNA recombination</keyword>
<evidence type="ECO:0000256" key="2">
    <source>
        <dbReference type="ARBA" id="ARBA00008857"/>
    </source>
</evidence>
<dbReference type="Proteomes" id="UP000641741">
    <property type="component" value="Unassembled WGS sequence"/>
</dbReference>
<keyword evidence="10" id="KW-1185">Reference proteome</keyword>
<comment type="caution">
    <text evidence="9">The sequence shown here is derived from an EMBL/GenBank/DDBJ whole genome shotgun (WGS) entry which is preliminary data.</text>
</comment>
<dbReference type="Gene3D" id="1.10.443.10">
    <property type="entry name" value="Intergrase catalytic core"/>
    <property type="match status" value="1"/>
</dbReference>
<dbReference type="Pfam" id="PF14659">
    <property type="entry name" value="Phage_int_SAM_3"/>
    <property type="match status" value="1"/>
</dbReference>
<feature type="domain" description="Tyr recombinase" evidence="7">
    <location>
        <begin position="167"/>
        <end position="365"/>
    </location>
</feature>
<comment type="similarity">
    <text evidence="2">Belongs to the 'phage' integrase family.</text>
</comment>